<evidence type="ECO:0000313" key="3">
    <source>
        <dbReference type="Proteomes" id="UP000574317"/>
    </source>
</evidence>
<accession>A0A8H5JT26</accession>
<dbReference type="InterPro" id="IPR046538">
    <property type="entry name" value="DUF6603"/>
</dbReference>
<reference evidence="2 3" key="1">
    <citation type="submission" date="2020-05" db="EMBL/GenBank/DDBJ databases">
        <title>Identification and distribution of gene clusters putatively required for synthesis of sphingolipid metabolism inhibitors in phylogenetically diverse species of the filamentous fungus Fusarium.</title>
        <authorList>
            <person name="Kim H.-S."/>
            <person name="Busman M."/>
            <person name="Brown D.W."/>
            <person name="Divon H."/>
            <person name="Uhlig S."/>
            <person name="Proctor R.H."/>
        </authorList>
    </citation>
    <scope>NUCLEOTIDE SEQUENCE [LARGE SCALE GENOMIC DNA]</scope>
    <source>
        <strain evidence="2 3">NRRL 25196</strain>
    </source>
</reference>
<dbReference type="AlphaFoldDB" id="A0A8H5JT26"/>
<proteinExistence type="predicted"/>
<keyword evidence="3" id="KW-1185">Reference proteome</keyword>
<evidence type="ECO:0000313" key="2">
    <source>
        <dbReference type="EMBL" id="KAF5559640.1"/>
    </source>
</evidence>
<evidence type="ECO:0000259" key="1">
    <source>
        <dbReference type="Pfam" id="PF20248"/>
    </source>
</evidence>
<comment type="caution">
    <text evidence="2">The sequence shown here is derived from an EMBL/GenBank/DDBJ whole genome shotgun (WGS) entry which is preliminary data.</text>
</comment>
<organism evidence="2 3">
    <name type="scientific">Fusarium napiforme</name>
    <dbReference type="NCBI Taxonomy" id="42672"/>
    <lineage>
        <taxon>Eukaryota</taxon>
        <taxon>Fungi</taxon>
        <taxon>Dikarya</taxon>
        <taxon>Ascomycota</taxon>
        <taxon>Pezizomycotina</taxon>
        <taxon>Sordariomycetes</taxon>
        <taxon>Hypocreomycetidae</taxon>
        <taxon>Hypocreales</taxon>
        <taxon>Nectriaceae</taxon>
        <taxon>Fusarium</taxon>
        <taxon>Fusarium fujikuroi species complex</taxon>
    </lineage>
</organism>
<sequence>MLLHNGEPFLVLKATNSKDGDGESGGLETKKLDKRVNGVSFTNVGLGYDAKGQKVKIKFTARATIRPLDGEHINFVMAVRLPRSINGQNILLSDWSNLAIEMDLDGLSLSMTGSTLKVAGTLQRVGQKGQNMVVKGFGGGINAKVKKYKFTGFGSYRDVKYGGRDEFVSLMVYAMVQGPLLKTPYVEVRGISRGFGLGSRLIIPAIDDIHNFPLLLEPSSSSDTITTFAKFQGSNGRQYIKEMNGASWVAAGVLAVACETVDISAIVTFPLDPDVGQISILGTASARFPRDTGKKALASIKLNFSGTIDVQQGSIVFRGQIADKSFLLLEDCILTVVSRLVHGSVLVLRLATAHYPLPLPPPRMGISWSYGEHLSLSGTAYVAVTPDALMGGLAIQAAFRLGKLEASFNFRADLILNMHPLHYLATIEISANLSYEVDVGFYADKWSICFQAGLHISGPPFGGSVYFDWTVIQFSVDFGDEYAPPESLSLEDFVGVCMKKDDNSPNADRILALDGGAVPSNTVSKEPQGP</sequence>
<name>A0A8H5JT26_9HYPO</name>
<protein>
    <recommendedName>
        <fullName evidence="1">DUF6603 domain-containing protein</fullName>
    </recommendedName>
</protein>
<gene>
    <name evidence="2" type="ORF">FNAPI_4641</name>
</gene>
<dbReference type="EMBL" id="JAAOAO010000170">
    <property type="protein sequence ID" value="KAF5559640.1"/>
    <property type="molecule type" value="Genomic_DNA"/>
</dbReference>
<feature type="domain" description="DUF6603" evidence="1">
    <location>
        <begin position="32"/>
        <end position="335"/>
    </location>
</feature>
<dbReference type="Proteomes" id="UP000574317">
    <property type="component" value="Unassembled WGS sequence"/>
</dbReference>
<feature type="domain" description="DUF6603" evidence="1">
    <location>
        <begin position="353"/>
        <end position="498"/>
    </location>
</feature>
<dbReference type="Pfam" id="PF20248">
    <property type="entry name" value="DUF6603"/>
    <property type="match status" value="2"/>
</dbReference>